<sequence length="134" mass="14173">MMIPSPQLVKDAAARAARQAALSAAGMVAALVGAGFLTSALWIFIARWEDSLMASLAVGVLFIIVAAILLAMGKKAGKPRRGPEFHSARHDPLYEARMASSGASAPPRGEYPPLLEAFLFGLNTAAKVRGRRSR</sequence>
<organism evidence="2 3">
    <name type="scientific">Plastorhodobacter daqingensis</name>
    <dbReference type="NCBI Taxonomy" id="1387281"/>
    <lineage>
        <taxon>Bacteria</taxon>
        <taxon>Pseudomonadati</taxon>
        <taxon>Pseudomonadota</taxon>
        <taxon>Alphaproteobacteria</taxon>
        <taxon>Rhodobacterales</taxon>
        <taxon>Paracoccaceae</taxon>
        <taxon>Plastorhodobacter</taxon>
    </lineage>
</organism>
<dbReference type="InterPro" id="IPR009937">
    <property type="entry name" value="Phage_holin_3_6"/>
</dbReference>
<dbReference type="Pfam" id="PF07332">
    <property type="entry name" value="Phage_holin_3_6"/>
    <property type="match status" value="1"/>
</dbReference>
<evidence type="ECO:0000313" key="3">
    <source>
        <dbReference type="Proteomes" id="UP001596516"/>
    </source>
</evidence>
<feature type="transmembrane region" description="Helical" evidence="1">
    <location>
        <begin position="51"/>
        <end position="71"/>
    </location>
</feature>
<name>A0ABW2UMT5_9RHOB</name>
<gene>
    <name evidence="2" type="ORF">ACFQXB_13845</name>
</gene>
<accession>A0ABW2UMT5</accession>
<keyword evidence="1" id="KW-1133">Transmembrane helix</keyword>
<keyword evidence="1" id="KW-0472">Membrane</keyword>
<keyword evidence="1" id="KW-0812">Transmembrane</keyword>
<dbReference type="EMBL" id="JBHTFQ010000007">
    <property type="protein sequence ID" value="MFC7705278.1"/>
    <property type="molecule type" value="Genomic_DNA"/>
</dbReference>
<reference evidence="3" key="1">
    <citation type="journal article" date="2019" name="Int. J. Syst. Evol. Microbiol.">
        <title>The Global Catalogue of Microorganisms (GCM) 10K type strain sequencing project: providing services to taxonomists for standard genome sequencing and annotation.</title>
        <authorList>
            <consortium name="The Broad Institute Genomics Platform"/>
            <consortium name="The Broad Institute Genome Sequencing Center for Infectious Disease"/>
            <person name="Wu L."/>
            <person name="Ma J."/>
        </authorList>
    </citation>
    <scope>NUCLEOTIDE SEQUENCE [LARGE SCALE GENOMIC DNA]</scope>
    <source>
        <strain evidence="3">CGMCC 1.12750</strain>
    </source>
</reference>
<protein>
    <submittedName>
        <fullName evidence="2">Phage holin family protein</fullName>
    </submittedName>
</protein>
<dbReference type="RefSeq" id="WP_377404913.1">
    <property type="nucleotide sequence ID" value="NZ_JBHTFQ010000007.1"/>
</dbReference>
<keyword evidence="3" id="KW-1185">Reference proteome</keyword>
<comment type="caution">
    <text evidence="2">The sequence shown here is derived from an EMBL/GenBank/DDBJ whole genome shotgun (WGS) entry which is preliminary data.</text>
</comment>
<feature type="transmembrane region" description="Helical" evidence="1">
    <location>
        <begin position="21"/>
        <end position="45"/>
    </location>
</feature>
<evidence type="ECO:0000256" key="1">
    <source>
        <dbReference type="SAM" id="Phobius"/>
    </source>
</evidence>
<evidence type="ECO:0000313" key="2">
    <source>
        <dbReference type="EMBL" id="MFC7705278.1"/>
    </source>
</evidence>
<dbReference type="Proteomes" id="UP001596516">
    <property type="component" value="Unassembled WGS sequence"/>
</dbReference>
<proteinExistence type="predicted"/>